<evidence type="ECO:0000313" key="5">
    <source>
        <dbReference type="Proteomes" id="UP000309038"/>
    </source>
</evidence>
<dbReference type="InterPro" id="IPR020472">
    <property type="entry name" value="WD40_PAC1"/>
</dbReference>
<dbReference type="PROSITE" id="PS00678">
    <property type="entry name" value="WD_REPEATS_1"/>
    <property type="match status" value="3"/>
</dbReference>
<name>A0A4S4KJS8_9APHY</name>
<feature type="repeat" description="WD" evidence="3">
    <location>
        <begin position="574"/>
        <end position="615"/>
    </location>
</feature>
<dbReference type="Gene3D" id="2.130.10.10">
    <property type="entry name" value="YVTN repeat-like/Quinoprotein amine dehydrogenase"/>
    <property type="match status" value="3"/>
</dbReference>
<accession>A0A4S4KJS8</accession>
<proteinExistence type="predicted"/>
<evidence type="ECO:0000313" key="4">
    <source>
        <dbReference type="EMBL" id="THG96889.1"/>
    </source>
</evidence>
<keyword evidence="2" id="KW-0677">Repeat</keyword>
<dbReference type="CDD" id="cd00200">
    <property type="entry name" value="WD40"/>
    <property type="match status" value="1"/>
</dbReference>
<feature type="repeat" description="WD" evidence="3">
    <location>
        <begin position="616"/>
        <end position="657"/>
    </location>
</feature>
<comment type="caution">
    <text evidence="4">The sequence shown here is derived from an EMBL/GenBank/DDBJ whole genome shotgun (WGS) entry which is preliminary data.</text>
</comment>
<dbReference type="PROSITE" id="PS50082">
    <property type="entry name" value="WD_REPEATS_2"/>
    <property type="match status" value="8"/>
</dbReference>
<feature type="repeat" description="WD" evidence="3">
    <location>
        <begin position="783"/>
        <end position="824"/>
    </location>
</feature>
<organism evidence="4 5">
    <name type="scientific">Hermanssonia centrifuga</name>
    <dbReference type="NCBI Taxonomy" id="98765"/>
    <lineage>
        <taxon>Eukaryota</taxon>
        <taxon>Fungi</taxon>
        <taxon>Dikarya</taxon>
        <taxon>Basidiomycota</taxon>
        <taxon>Agaricomycotina</taxon>
        <taxon>Agaricomycetes</taxon>
        <taxon>Polyporales</taxon>
        <taxon>Meruliaceae</taxon>
        <taxon>Hermanssonia</taxon>
    </lineage>
</organism>
<evidence type="ECO:0000256" key="1">
    <source>
        <dbReference type="ARBA" id="ARBA00022574"/>
    </source>
</evidence>
<evidence type="ECO:0000256" key="2">
    <source>
        <dbReference type="ARBA" id="ARBA00022737"/>
    </source>
</evidence>
<gene>
    <name evidence="4" type="ORF">EW026_g5027</name>
</gene>
<feature type="repeat" description="WD" evidence="3">
    <location>
        <begin position="741"/>
        <end position="771"/>
    </location>
</feature>
<dbReference type="PANTHER" id="PTHR22847">
    <property type="entry name" value="WD40 REPEAT PROTEIN"/>
    <property type="match status" value="1"/>
</dbReference>
<dbReference type="InterPro" id="IPR001680">
    <property type="entry name" value="WD40_rpt"/>
</dbReference>
<dbReference type="InterPro" id="IPR019775">
    <property type="entry name" value="WD40_repeat_CS"/>
</dbReference>
<feature type="repeat" description="WD" evidence="3">
    <location>
        <begin position="699"/>
        <end position="740"/>
    </location>
</feature>
<dbReference type="Proteomes" id="UP000309038">
    <property type="component" value="Unassembled WGS sequence"/>
</dbReference>
<dbReference type="EMBL" id="SGPJ01000203">
    <property type="protein sequence ID" value="THG96889.1"/>
    <property type="molecule type" value="Genomic_DNA"/>
</dbReference>
<protein>
    <submittedName>
        <fullName evidence="4">Uncharacterized protein</fullName>
    </submittedName>
</protein>
<dbReference type="InterPro" id="IPR036322">
    <property type="entry name" value="WD40_repeat_dom_sf"/>
</dbReference>
<dbReference type="AlphaFoldDB" id="A0A4S4KJS8"/>
<dbReference type="PROSITE" id="PS50294">
    <property type="entry name" value="WD_REPEATS_REGION"/>
    <property type="match status" value="6"/>
</dbReference>
<dbReference type="SMART" id="SM00320">
    <property type="entry name" value="WD40"/>
    <property type="match status" value="8"/>
</dbReference>
<dbReference type="SUPFAM" id="SSF50978">
    <property type="entry name" value="WD40 repeat-like"/>
    <property type="match status" value="2"/>
</dbReference>
<keyword evidence="5" id="KW-1185">Reference proteome</keyword>
<feature type="repeat" description="WD" evidence="3">
    <location>
        <begin position="532"/>
        <end position="573"/>
    </location>
</feature>
<feature type="repeat" description="WD" evidence="3">
    <location>
        <begin position="825"/>
        <end position="858"/>
    </location>
</feature>
<sequence>MGIAADVFAEQLAHYGHGRPMWSPEPTEGPDYKMREVRIGDVGHIDEDGAFHRLFNVTVDEDHPYNSGGVPDNFVPLKFNKRLLAVKPRLLDPGAYCSNSVKSKSVEGSASANPGIAGGGLAYRFECSREQGAMFILNDAAKKSSVQPNKDFVAYMREHHESWYNFASSPDTYGLQCKPEDIILVRGAVKTTAWAVAAFIESGSHVHDVSFNGQVGPVASAGFKFASSRATHSSFEHRTGPYRAVSSSNSLRLTHSTLSAASSVSSKSVQLSHVELPEILVEREKGIEEEKLAVPCDQCLFLGHYKIKYRVFFGKKVIANAGPDESPDHPDDDDPNMSISIAGNFPEAHIEIVPAPSERRSPLDDVLEYILQHSNADVAITSDGDINDLFNGEPWPDNLAEYLRDRLPRIDVDENRTGILSIEEAIKRSHHAAVAQQNVTIAKMELDAFVASPSHATERVATMNVSEEGSELGGSQDESDEAFEDHFPPFPRHLAELGATGSCVVNDGQLILGKKGPNSQPINWPHTMLLDKTAEGGSVTSVSLSKDGHFIATGSEDCIVRVWDLESGLLAAKLEGHEDTVWAVAYSPDGSRIVSGSADRKAILWDVDRRIEIAELEGHGGDVWTLAYSSNGKFIATGSVDCTVKLWDGRLGTPLTTLEGHSAVVMMVEFSPDGLRLVSCADSVGHIWDATNGHRLAILQGHTGVIWSIAFSADGSRIVTGAEDHTSRIWSTENGAELVTLREHTGPVWTVAFSPDNKEVVSGSYDAMVAVCDSYTGEQHHILEERPSIVNIVEYSPDGEYLTAGCADGGVKVWNAKSGAFLAEFQGHEDKVKTVTFTPDGNNVISSSDDGSVRIWSMLDVLRL</sequence>
<dbReference type="InterPro" id="IPR015943">
    <property type="entry name" value="WD40/YVTN_repeat-like_dom_sf"/>
</dbReference>
<dbReference type="PRINTS" id="PR00320">
    <property type="entry name" value="GPROTEINBRPT"/>
</dbReference>
<evidence type="ECO:0000256" key="3">
    <source>
        <dbReference type="PROSITE-ProRule" id="PRU00221"/>
    </source>
</evidence>
<dbReference type="PANTHER" id="PTHR22847:SF637">
    <property type="entry name" value="WD REPEAT DOMAIN 5B"/>
    <property type="match status" value="1"/>
</dbReference>
<feature type="repeat" description="WD" evidence="3">
    <location>
        <begin position="658"/>
        <end position="698"/>
    </location>
</feature>
<dbReference type="GO" id="GO:1990234">
    <property type="term" value="C:transferase complex"/>
    <property type="evidence" value="ECO:0007669"/>
    <property type="project" value="UniProtKB-ARBA"/>
</dbReference>
<dbReference type="Pfam" id="PF00400">
    <property type="entry name" value="WD40"/>
    <property type="match status" value="8"/>
</dbReference>
<keyword evidence="1 3" id="KW-0853">WD repeat</keyword>
<reference evidence="4 5" key="1">
    <citation type="submission" date="2019-02" db="EMBL/GenBank/DDBJ databases">
        <title>Genome sequencing of the rare red list fungi Phlebia centrifuga.</title>
        <authorList>
            <person name="Buettner E."/>
            <person name="Kellner H."/>
        </authorList>
    </citation>
    <scope>NUCLEOTIDE SEQUENCE [LARGE SCALE GENOMIC DNA]</scope>
    <source>
        <strain evidence="4 5">DSM 108282</strain>
    </source>
</reference>